<organism evidence="1 2">
    <name type="scientific">Colletotrichum noveboracense</name>
    <dbReference type="NCBI Taxonomy" id="2664923"/>
    <lineage>
        <taxon>Eukaryota</taxon>
        <taxon>Fungi</taxon>
        <taxon>Dikarya</taxon>
        <taxon>Ascomycota</taxon>
        <taxon>Pezizomycotina</taxon>
        <taxon>Sordariomycetes</taxon>
        <taxon>Hypocreomycetidae</taxon>
        <taxon>Glomerellales</taxon>
        <taxon>Glomerellaceae</taxon>
        <taxon>Colletotrichum</taxon>
        <taxon>Colletotrichum gloeosporioides species complex</taxon>
    </lineage>
</organism>
<dbReference type="AlphaFoldDB" id="A0A9W4WKT5"/>
<sequence length="178" mass="20864">MEPESDNLYVVYKSKLEPNWVSQGLAERSSTSELRKDDDNELPYRIQLEDVTQENHPWGDIAAVYRTGENVKQQRRRESRFGDAALVLRHIVVKKQMEERVISQLEIQSNSLRSAFIEIVSGLVNINLHQDPIIIPDPYVEIYHCQRRIHEAIDTSKDKSLRDQLQLLQMFREDYMAP</sequence>
<name>A0A9W4WKT5_9PEZI</name>
<protein>
    <submittedName>
        <fullName evidence="1">Uncharacterized protein</fullName>
    </submittedName>
</protein>
<proteinExistence type="predicted"/>
<comment type="caution">
    <text evidence="1">The sequence shown here is derived from an EMBL/GenBank/DDBJ whole genome shotgun (WGS) entry which is preliminary data.</text>
</comment>
<keyword evidence="2" id="KW-1185">Reference proteome</keyword>
<evidence type="ECO:0000313" key="1">
    <source>
        <dbReference type="EMBL" id="CAI0652425.1"/>
    </source>
</evidence>
<dbReference type="EMBL" id="CAMGZC010001334">
    <property type="protein sequence ID" value="CAI0652425.1"/>
    <property type="molecule type" value="Genomic_DNA"/>
</dbReference>
<accession>A0A9W4WKT5</accession>
<gene>
    <name evidence="1" type="ORF">CGXH109_LOCUS116752</name>
</gene>
<reference evidence="1" key="1">
    <citation type="submission" date="2022-08" db="EMBL/GenBank/DDBJ databases">
        <authorList>
            <person name="Giroux E."/>
            <person name="Giroux E."/>
        </authorList>
    </citation>
    <scope>NUCLEOTIDE SEQUENCE</scope>
    <source>
        <strain evidence="1">H1091258</strain>
    </source>
</reference>
<dbReference type="Proteomes" id="UP001152533">
    <property type="component" value="Unassembled WGS sequence"/>
</dbReference>
<evidence type="ECO:0000313" key="2">
    <source>
        <dbReference type="Proteomes" id="UP001152533"/>
    </source>
</evidence>